<evidence type="ECO:0000313" key="3">
    <source>
        <dbReference type="Proteomes" id="UP001224325"/>
    </source>
</evidence>
<proteinExistence type="predicted"/>
<dbReference type="Proteomes" id="UP001224325">
    <property type="component" value="Chromosome"/>
</dbReference>
<dbReference type="KEGG" id="mlil:QLS71_018645"/>
<keyword evidence="1" id="KW-0732">Signal</keyword>
<gene>
    <name evidence="2" type="ORF">QLS71_018645</name>
</gene>
<evidence type="ECO:0000313" key="2">
    <source>
        <dbReference type="EMBL" id="XBL14316.1"/>
    </source>
</evidence>
<dbReference type="InterPro" id="IPR021314">
    <property type="entry name" value="DUF2911"/>
</dbReference>
<feature type="signal peptide" evidence="1">
    <location>
        <begin position="1"/>
        <end position="19"/>
    </location>
</feature>
<evidence type="ECO:0000256" key="1">
    <source>
        <dbReference type="SAM" id="SignalP"/>
    </source>
</evidence>
<dbReference type="EMBL" id="CP155618">
    <property type="protein sequence ID" value="XBL14316.1"/>
    <property type="molecule type" value="Genomic_DNA"/>
</dbReference>
<keyword evidence="3" id="KW-1185">Reference proteome</keyword>
<protein>
    <submittedName>
        <fullName evidence="2">DUF2911 domain-containing protein</fullName>
    </submittedName>
</protein>
<feature type="chain" id="PRO_5043952523" evidence="1">
    <location>
        <begin position="20"/>
        <end position="283"/>
    </location>
</feature>
<accession>A0AAU7EHG4</accession>
<reference evidence="2" key="1">
    <citation type="submission" date="2024-04" db="EMBL/GenBank/DDBJ databases">
        <title>Mariniflexile litorale, isolated from the shallow sediments of the Sea of Japan.</title>
        <authorList>
            <person name="Romanenko L."/>
            <person name="Isaeva M."/>
        </authorList>
    </citation>
    <scope>NUCLEOTIDE SEQUENCE [LARGE SCALE GENOMIC DNA]</scope>
    <source>
        <strain evidence="2">KMM 9835</strain>
    </source>
</reference>
<name>A0AAU7EHG4_9FLAO</name>
<organism evidence="2 3">
    <name type="scientific">Mariniflexile litorale</name>
    <dbReference type="NCBI Taxonomy" id="3045158"/>
    <lineage>
        <taxon>Bacteria</taxon>
        <taxon>Pseudomonadati</taxon>
        <taxon>Bacteroidota</taxon>
        <taxon>Flavobacteriia</taxon>
        <taxon>Flavobacteriales</taxon>
        <taxon>Flavobacteriaceae</taxon>
        <taxon>Mariniflexile</taxon>
    </lineage>
</organism>
<sequence length="283" mass="30964">MKKLLLILLAITATFSVNAQIATPQPSPFSKLEQKVGLTDVTLEYSRPSMRDRVIFGNLVPYGKLWRLGANANTKITFSTDVTIGGNTLKAGSYAIYATPNETSWNVVFYTDASNGGTPKEWDESKVAARVTAELYPLPVKIETFTMTFDDLTSGSAVLGMMWESIYVGVKIEVPTDEMVLTSINDVMNGTPTGNDYYAAAVYYLEEGKDIKQAKEWVDKAISMAGDKVAFWQLRKQSLIYAKAGDKKGAIAAAKKSLAAAEKAGNADYVKMNQDSLKEWGSM</sequence>
<dbReference type="Pfam" id="PF11138">
    <property type="entry name" value="DUF2911"/>
    <property type="match status" value="1"/>
</dbReference>
<dbReference type="AlphaFoldDB" id="A0AAU7EHG4"/>
<dbReference type="RefSeq" id="WP_308992218.1">
    <property type="nucleotide sequence ID" value="NZ_CP155618.1"/>
</dbReference>